<dbReference type="GeneID" id="136803970"/>
<dbReference type="InterPro" id="IPR051760">
    <property type="entry name" value="KMT5A"/>
</dbReference>
<dbReference type="GO" id="GO:0140944">
    <property type="term" value="F:histone H4K20 monomethyltransferase activity"/>
    <property type="evidence" value="ECO:0007669"/>
    <property type="project" value="UniProtKB-EC"/>
</dbReference>
<evidence type="ECO:0000256" key="9">
    <source>
        <dbReference type="ARBA" id="ARBA00023015"/>
    </source>
</evidence>
<feature type="compositionally biased region" description="Basic and acidic residues" evidence="13">
    <location>
        <begin position="110"/>
        <end position="119"/>
    </location>
</feature>
<name>A0A7M5V1L7_9CNID</name>
<dbReference type="GO" id="GO:0043516">
    <property type="term" value="P:regulation of DNA damage response, signal transduction by p53 class mediator"/>
    <property type="evidence" value="ECO:0007669"/>
    <property type="project" value="TreeGrafter"/>
</dbReference>
<evidence type="ECO:0000313" key="16">
    <source>
        <dbReference type="Proteomes" id="UP000594262"/>
    </source>
</evidence>
<keyword evidence="10" id="KW-0804">Transcription</keyword>
<dbReference type="RefSeq" id="XP_066916801.1">
    <property type="nucleotide sequence ID" value="XM_067060700.1"/>
</dbReference>
<dbReference type="OrthoDB" id="5560686at2759"/>
<feature type="region of interest" description="Disordered" evidence="13">
    <location>
        <begin position="63"/>
        <end position="143"/>
    </location>
</feature>
<dbReference type="Pfam" id="PF00856">
    <property type="entry name" value="SET"/>
    <property type="match status" value="1"/>
</dbReference>
<organism evidence="15 16">
    <name type="scientific">Clytia hemisphaerica</name>
    <dbReference type="NCBI Taxonomy" id="252671"/>
    <lineage>
        <taxon>Eukaryota</taxon>
        <taxon>Metazoa</taxon>
        <taxon>Cnidaria</taxon>
        <taxon>Hydrozoa</taxon>
        <taxon>Hydroidolina</taxon>
        <taxon>Leptothecata</taxon>
        <taxon>Obeliida</taxon>
        <taxon>Clytiidae</taxon>
        <taxon>Clytia</taxon>
    </lineage>
</organism>
<keyword evidence="9" id="KW-0805">Transcription regulation</keyword>
<comment type="catalytic activity">
    <reaction evidence="12">
        <text>L-lysyl(20)-[histone H4] + S-adenosyl-L-methionine = N(6)-methyl-L-lysyl(20)-[histone H4] + S-adenosyl-L-homocysteine + H(+)</text>
        <dbReference type="Rhea" id="RHEA:60344"/>
        <dbReference type="Rhea" id="RHEA-COMP:15554"/>
        <dbReference type="Rhea" id="RHEA-COMP:15555"/>
        <dbReference type="ChEBI" id="CHEBI:15378"/>
        <dbReference type="ChEBI" id="CHEBI:29969"/>
        <dbReference type="ChEBI" id="CHEBI:57856"/>
        <dbReference type="ChEBI" id="CHEBI:59789"/>
        <dbReference type="ChEBI" id="CHEBI:61929"/>
        <dbReference type="EC" id="2.1.1.361"/>
    </reaction>
</comment>
<reference evidence="15" key="1">
    <citation type="submission" date="2021-01" db="UniProtKB">
        <authorList>
            <consortium name="EnsemblMetazoa"/>
        </authorList>
    </citation>
    <scope>IDENTIFICATION</scope>
</reference>
<evidence type="ECO:0000256" key="5">
    <source>
        <dbReference type="ARBA" id="ARBA00022603"/>
    </source>
</evidence>
<keyword evidence="7" id="KW-0949">S-adenosyl-L-methionine</keyword>
<dbReference type="AlphaFoldDB" id="A0A7M5V1L7"/>
<dbReference type="Gene3D" id="2.170.270.10">
    <property type="entry name" value="SET domain"/>
    <property type="match status" value="1"/>
</dbReference>
<dbReference type="CDD" id="cd10528">
    <property type="entry name" value="SET_SETD8"/>
    <property type="match status" value="1"/>
</dbReference>
<evidence type="ECO:0000256" key="7">
    <source>
        <dbReference type="ARBA" id="ARBA00022691"/>
    </source>
</evidence>
<dbReference type="PROSITE" id="PS51571">
    <property type="entry name" value="SAM_MT43_PR_SET"/>
    <property type="match status" value="1"/>
</dbReference>
<sequence>MSSTVDKLRQEDNSKDNHFKNNKMPVPTEESVPVVKEQVVTEKKPAIDENVIIKTIPNKPHFLHEKRKTGVNTKKLAAKGKKTSTNDKSPIRKERTKKRTTGSGNKTTRKLHDAEKTDPKQSTITQHFQVRRSERKPKKQKEREARVAVEERILNADESHLEIRVIEGKGRGVFSKNPLKRGDLVCEYAGNLISYDDARELEKQYAENPEIGCYMYYFVYEEKKYCVDATHESGRLGRLLNHSKTSANVNTRLFPIKGKPYLILVASQDIAPEEELLYDYGDRSKTAIQSHPWLRS</sequence>
<feature type="domain" description="SET" evidence="14">
    <location>
        <begin position="159"/>
        <end position="281"/>
    </location>
</feature>
<dbReference type="InterPro" id="IPR001214">
    <property type="entry name" value="SET_dom"/>
</dbReference>
<evidence type="ECO:0000256" key="6">
    <source>
        <dbReference type="ARBA" id="ARBA00022679"/>
    </source>
</evidence>
<feature type="compositionally biased region" description="Basic residues" evidence="13">
    <location>
        <begin position="129"/>
        <end position="140"/>
    </location>
</feature>
<dbReference type="EnsemblMetazoa" id="CLYHEMT009733.2">
    <property type="protein sequence ID" value="CLYHEMP009733.2"/>
    <property type="gene ID" value="CLYHEMG009733"/>
</dbReference>
<evidence type="ECO:0000256" key="3">
    <source>
        <dbReference type="ARBA" id="ARBA00012187"/>
    </source>
</evidence>
<comment type="subcellular location">
    <subcellularLocation>
        <location evidence="2">Chromosome</location>
    </subcellularLocation>
    <subcellularLocation>
        <location evidence="1">Nucleus</location>
    </subcellularLocation>
</comment>
<keyword evidence="4" id="KW-0158">Chromosome</keyword>
<evidence type="ECO:0000256" key="4">
    <source>
        <dbReference type="ARBA" id="ARBA00022454"/>
    </source>
</evidence>
<dbReference type="InterPro" id="IPR047266">
    <property type="entry name" value="KMT5A-like_SET"/>
</dbReference>
<evidence type="ECO:0000256" key="8">
    <source>
        <dbReference type="ARBA" id="ARBA00022853"/>
    </source>
</evidence>
<protein>
    <recommendedName>
        <fullName evidence="3">[histone H4]-lysine(20) N-methyltransferase</fullName>
        <ecNumber evidence="3">2.1.1.361</ecNumber>
    </recommendedName>
</protein>
<dbReference type="EC" id="2.1.1.361" evidence="3"/>
<evidence type="ECO:0000259" key="14">
    <source>
        <dbReference type="PROSITE" id="PS50280"/>
    </source>
</evidence>
<dbReference type="PANTHER" id="PTHR46167:SF1">
    <property type="entry name" value="N-LYSINE METHYLTRANSFERASE KMT5A"/>
    <property type="match status" value="1"/>
</dbReference>
<dbReference type="GO" id="GO:0005634">
    <property type="term" value="C:nucleus"/>
    <property type="evidence" value="ECO:0007669"/>
    <property type="project" value="UniProtKB-SubCell"/>
</dbReference>
<keyword evidence="5" id="KW-0489">Methyltransferase</keyword>
<dbReference type="GO" id="GO:0005700">
    <property type="term" value="C:polytene chromosome"/>
    <property type="evidence" value="ECO:0007669"/>
    <property type="project" value="TreeGrafter"/>
</dbReference>
<accession>A0A7M5V1L7</accession>
<keyword evidence="16" id="KW-1185">Reference proteome</keyword>
<evidence type="ECO:0000313" key="15">
    <source>
        <dbReference type="EnsemblMetazoa" id="CLYHEMP009733.2"/>
    </source>
</evidence>
<dbReference type="Proteomes" id="UP000594262">
    <property type="component" value="Unplaced"/>
</dbReference>
<dbReference type="GO" id="GO:0006357">
    <property type="term" value="P:regulation of transcription by RNA polymerase II"/>
    <property type="evidence" value="ECO:0007669"/>
    <property type="project" value="TreeGrafter"/>
</dbReference>
<evidence type="ECO:0000256" key="10">
    <source>
        <dbReference type="ARBA" id="ARBA00023163"/>
    </source>
</evidence>
<dbReference type="SUPFAM" id="SSF82199">
    <property type="entry name" value="SET domain"/>
    <property type="match status" value="1"/>
</dbReference>
<feature type="compositionally biased region" description="Basic and acidic residues" evidence="13">
    <location>
        <begin position="1"/>
        <end position="19"/>
    </location>
</feature>
<evidence type="ECO:0000256" key="2">
    <source>
        <dbReference type="ARBA" id="ARBA00004286"/>
    </source>
</evidence>
<keyword evidence="6" id="KW-0808">Transferase</keyword>
<feature type="region of interest" description="Disordered" evidence="13">
    <location>
        <begin position="1"/>
        <end position="34"/>
    </location>
</feature>
<dbReference type="GO" id="GO:0032259">
    <property type="term" value="P:methylation"/>
    <property type="evidence" value="ECO:0007669"/>
    <property type="project" value="UniProtKB-KW"/>
</dbReference>
<dbReference type="InterPro" id="IPR016858">
    <property type="entry name" value="KMT5A-like"/>
</dbReference>
<evidence type="ECO:0000256" key="13">
    <source>
        <dbReference type="SAM" id="MobiDB-lite"/>
    </source>
</evidence>
<keyword evidence="11" id="KW-0539">Nucleus</keyword>
<evidence type="ECO:0000256" key="12">
    <source>
        <dbReference type="ARBA" id="ARBA00047784"/>
    </source>
</evidence>
<keyword evidence="8" id="KW-0156">Chromatin regulator</keyword>
<dbReference type="SMART" id="SM00317">
    <property type="entry name" value="SET"/>
    <property type="match status" value="1"/>
</dbReference>
<proteinExistence type="predicted"/>
<dbReference type="PANTHER" id="PTHR46167">
    <property type="entry name" value="N-LYSINE METHYLTRANSFERASE KMT5A"/>
    <property type="match status" value="1"/>
</dbReference>
<evidence type="ECO:0000256" key="11">
    <source>
        <dbReference type="ARBA" id="ARBA00023242"/>
    </source>
</evidence>
<evidence type="ECO:0000256" key="1">
    <source>
        <dbReference type="ARBA" id="ARBA00004123"/>
    </source>
</evidence>
<dbReference type="PROSITE" id="PS50280">
    <property type="entry name" value="SET"/>
    <property type="match status" value="1"/>
</dbReference>
<dbReference type="InterPro" id="IPR046341">
    <property type="entry name" value="SET_dom_sf"/>
</dbReference>